<organism evidence="4 5">
    <name type="scientific">Polarella glacialis</name>
    <name type="common">Dinoflagellate</name>
    <dbReference type="NCBI Taxonomy" id="89957"/>
    <lineage>
        <taxon>Eukaryota</taxon>
        <taxon>Sar</taxon>
        <taxon>Alveolata</taxon>
        <taxon>Dinophyceae</taxon>
        <taxon>Suessiales</taxon>
        <taxon>Suessiaceae</taxon>
        <taxon>Polarella</taxon>
    </lineage>
</organism>
<feature type="compositionally biased region" description="Basic and acidic residues" evidence="2">
    <location>
        <begin position="59"/>
        <end position="69"/>
    </location>
</feature>
<protein>
    <recommendedName>
        <fullName evidence="3">J domain-containing protein</fullName>
    </recommendedName>
</protein>
<feature type="compositionally biased region" description="Polar residues" evidence="2">
    <location>
        <begin position="123"/>
        <end position="139"/>
    </location>
</feature>
<feature type="region of interest" description="Disordered" evidence="2">
    <location>
        <begin position="95"/>
        <end position="114"/>
    </location>
</feature>
<dbReference type="PROSITE" id="PS00636">
    <property type="entry name" value="DNAJ_1"/>
    <property type="match status" value="1"/>
</dbReference>
<dbReference type="PRINTS" id="PR00625">
    <property type="entry name" value="JDOMAIN"/>
</dbReference>
<feature type="domain" description="J" evidence="3">
    <location>
        <begin position="4"/>
        <end position="68"/>
    </location>
</feature>
<gene>
    <name evidence="4" type="ORF">PGLA1383_LOCUS23416</name>
</gene>
<evidence type="ECO:0000259" key="3">
    <source>
        <dbReference type="PROSITE" id="PS50076"/>
    </source>
</evidence>
<reference evidence="4" key="1">
    <citation type="submission" date="2021-02" db="EMBL/GenBank/DDBJ databases">
        <authorList>
            <person name="Dougan E. K."/>
            <person name="Rhodes N."/>
            <person name="Thang M."/>
            <person name="Chan C."/>
        </authorList>
    </citation>
    <scope>NUCLEOTIDE SEQUENCE</scope>
</reference>
<dbReference type="InterPro" id="IPR001623">
    <property type="entry name" value="DnaJ_domain"/>
</dbReference>
<keyword evidence="5" id="KW-1185">Reference proteome</keyword>
<dbReference type="SMART" id="SM00271">
    <property type="entry name" value="DnaJ"/>
    <property type="match status" value="1"/>
</dbReference>
<comment type="caution">
    <text evidence="4">The sequence shown here is derived from an EMBL/GenBank/DDBJ whole genome shotgun (WGS) entry which is preliminary data.</text>
</comment>
<dbReference type="InterPro" id="IPR036869">
    <property type="entry name" value="J_dom_sf"/>
</dbReference>
<dbReference type="AlphaFoldDB" id="A0A813EX08"/>
<dbReference type="CDD" id="cd06257">
    <property type="entry name" value="DnaJ"/>
    <property type="match status" value="1"/>
</dbReference>
<dbReference type="PANTHER" id="PTHR44145:SF3">
    <property type="entry name" value="DNAJ HOMOLOG SUBFAMILY A MEMBER 3, MITOCHONDRIAL"/>
    <property type="match status" value="1"/>
</dbReference>
<dbReference type="InterPro" id="IPR018253">
    <property type="entry name" value="DnaJ_domain_CS"/>
</dbReference>
<evidence type="ECO:0000256" key="2">
    <source>
        <dbReference type="SAM" id="MobiDB-lite"/>
    </source>
</evidence>
<evidence type="ECO:0000256" key="1">
    <source>
        <dbReference type="ARBA" id="ARBA00023186"/>
    </source>
</evidence>
<dbReference type="OrthoDB" id="10250354at2759"/>
<keyword evidence="1" id="KW-0143">Chaperone</keyword>
<evidence type="ECO:0000313" key="4">
    <source>
        <dbReference type="EMBL" id="CAE8605297.1"/>
    </source>
</evidence>
<evidence type="ECO:0000313" key="5">
    <source>
        <dbReference type="Proteomes" id="UP000654075"/>
    </source>
</evidence>
<accession>A0A813EX08</accession>
<proteinExistence type="predicted"/>
<dbReference type="Pfam" id="PF00226">
    <property type="entry name" value="DnaJ"/>
    <property type="match status" value="1"/>
</dbReference>
<feature type="region of interest" description="Disordered" evidence="2">
    <location>
        <begin position="59"/>
        <end position="85"/>
    </location>
</feature>
<feature type="region of interest" description="Disordered" evidence="2">
    <location>
        <begin position="119"/>
        <end position="139"/>
    </location>
</feature>
<dbReference type="SUPFAM" id="SSF46565">
    <property type="entry name" value="Chaperone J-domain"/>
    <property type="match status" value="1"/>
</dbReference>
<sequence>MSGGLYRVLGVSRSATKETIRLAYLNLAKKLHPDVNQATGAPQEFQKVRDAYEVLSDGKKKRDYDRQLGGDDSGPSVAQGASSWSTYDRARRTQQGFASGGSSASGGTARQNPAEAMFRRARQQANEDIGSRSQANFRNMNGGFNQGRYQQSVMETFMRFLPLLVPVWMVTLLISLHRRSRPLDQGQPAEMVTHDHTGRAYGRDAYGRMHRLPDFDR</sequence>
<dbReference type="Proteomes" id="UP000654075">
    <property type="component" value="Unassembled WGS sequence"/>
</dbReference>
<dbReference type="InterPro" id="IPR051938">
    <property type="entry name" value="Apopto_cytoskel_mod"/>
</dbReference>
<dbReference type="PANTHER" id="PTHR44145">
    <property type="entry name" value="DNAJ HOMOLOG SUBFAMILY A MEMBER 3, MITOCHONDRIAL"/>
    <property type="match status" value="1"/>
</dbReference>
<dbReference type="EMBL" id="CAJNNV010017644">
    <property type="protein sequence ID" value="CAE8605297.1"/>
    <property type="molecule type" value="Genomic_DNA"/>
</dbReference>
<dbReference type="PROSITE" id="PS50076">
    <property type="entry name" value="DNAJ_2"/>
    <property type="match status" value="1"/>
</dbReference>
<dbReference type="Gene3D" id="1.10.287.110">
    <property type="entry name" value="DnaJ domain"/>
    <property type="match status" value="1"/>
</dbReference>
<name>A0A813EX08_POLGL</name>